<evidence type="ECO:0000313" key="6">
    <source>
        <dbReference type="Proteomes" id="UP000050360"/>
    </source>
</evidence>
<dbReference type="PANTHER" id="PTHR35038">
    <property type="entry name" value="DISSIMILATORY SULFITE REDUCTASE SIRA"/>
    <property type="match status" value="1"/>
</dbReference>
<dbReference type="Proteomes" id="UP000050360">
    <property type="component" value="Unassembled WGS sequence"/>
</dbReference>
<feature type="region of interest" description="Disordered" evidence="2">
    <location>
        <begin position="648"/>
        <end position="669"/>
    </location>
</feature>
<feature type="non-terminal residue" evidence="5">
    <location>
        <position position="828"/>
    </location>
</feature>
<evidence type="ECO:0000256" key="1">
    <source>
        <dbReference type="ARBA" id="ARBA00022729"/>
    </source>
</evidence>
<dbReference type="CDD" id="cd08168">
    <property type="entry name" value="Cytochrom_C3"/>
    <property type="match status" value="1"/>
</dbReference>
<reference evidence="5 6" key="1">
    <citation type="submission" date="2015-09" db="EMBL/GenBank/DDBJ databases">
        <title>A metagenomics-based metabolic model of nitrate-dependent anaerobic oxidation of methane by Methanoperedens-like archaea.</title>
        <authorList>
            <person name="Arshad A."/>
            <person name="Speth D.R."/>
            <person name="De Graaf R.M."/>
            <person name="Op Den Camp H.J."/>
            <person name="Jetten M.S."/>
            <person name="Welte C.U."/>
        </authorList>
    </citation>
    <scope>NUCLEOTIDE SEQUENCE [LARGE SCALE GENOMIC DNA]</scope>
</reference>
<keyword evidence="3" id="KW-0472">Membrane</keyword>
<evidence type="ECO:0000313" key="5">
    <source>
        <dbReference type="EMBL" id="KPQ43562.1"/>
    </source>
</evidence>
<organism evidence="5 6">
    <name type="scientific">Candidatus Methanoperedens nitratireducens</name>
    <dbReference type="NCBI Taxonomy" id="1392998"/>
    <lineage>
        <taxon>Archaea</taxon>
        <taxon>Methanobacteriati</taxon>
        <taxon>Methanobacteriota</taxon>
        <taxon>Stenosarchaea group</taxon>
        <taxon>Methanomicrobia</taxon>
        <taxon>Methanosarcinales</taxon>
        <taxon>ANME-2 cluster</taxon>
        <taxon>Candidatus Methanoperedentaceae</taxon>
        <taxon>Candidatus Methanoperedens</taxon>
    </lineage>
</organism>
<dbReference type="PANTHER" id="PTHR35038:SF8">
    <property type="entry name" value="C-TYPE POLYHEME CYTOCHROME OMCC"/>
    <property type="match status" value="1"/>
</dbReference>
<name>A0A0N8KR01_9EURY</name>
<dbReference type="EMBL" id="LKCM01000138">
    <property type="protein sequence ID" value="KPQ43562.1"/>
    <property type="molecule type" value="Genomic_DNA"/>
</dbReference>
<keyword evidence="1" id="KW-0732">Signal</keyword>
<evidence type="ECO:0000256" key="2">
    <source>
        <dbReference type="SAM" id="MobiDB-lite"/>
    </source>
</evidence>
<dbReference type="AlphaFoldDB" id="A0A0N8KR01"/>
<feature type="domain" description="Cytochrome c7-like" evidence="4">
    <location>
        <begin position="376"/>
        <end position="435"/>
    </location>
</feature>
<dbReference type="InterPro" id="IPR036280">
    <property type="entry name" value="Multihaem_cyt_sf"/>
</dbReference>
<evidence type="ECO:0000259" key="4">
    <source>
        <dbReference type="Pfam" id="PF14522"/>
    </source>
</evidence>
<dbReference type="InterPro" id="IPR051829">
    <property type="entry name" value="Multiheme_Cytochr_ET"/>
</dbReference>
<gene>
    <name evidence="5" type="ORF">MPEBLZ_01877</name>
</gene>
<evidence type="ECO:0000256" key="3">
    <source>
        <dbReference type="SAM" id="Phobius"/>
    </source>
</evidence>
<dbReference type="SUPFAM" id="SSF48695">
    <property type="entry name" value="Multiheme cytochromes"/>
    <property type="match status" value="4"/>
</dbReference>
<dbReference type="InterPro" id="IPR029467">
    <property type="entry name" value="Cyt_c7-like"/>
</dbReference>
<feature type="transmembrane region" description="Helical" evidence="3">
    <location>
        <begin position="21"/>
        <end position="42"/>
    </location>
</feature>
<proteinExistence type="predicted"/>
<keyword evidence="3" id="KW-0812">Transmembrane</keyword>
<keyword evidence="3" id="KW-1133">Transmembrane helix</keyword>
<dbReference type="Gene3D" id="3.90.10.10">
    <property type="entry name" value="Cytochrome C3"/>
    <property type="match status" value="2"/>
</dbReference>
<accession>A0A0N8KR01</accession>
<dbReference type="Gene3D" id="1.10.1130.10">
    <property type="entry name" value="Flavocytochrome C3, Chain A"/>
    <property type="match status" value="1"/>
</dbReference>
<comment type="caution">
    <text evidence="5">The sequence shown here is derived from an EMBL/GenBank/DDBJ whole genome shotgun (WGS) entry which is preliminary data.</text>
</comment>
<protein>
    <recommendedName>
        <fullName evidence="4">Cytochrome c7-like domain-containing protein</fullName>
    </recommendedName>
</protein>
<sequence>MKGKNDMAIEKGNNKKGLNSVFNILLILIIVSIYFIPAAMAANPQIKLTTNRYIILDDPNRNYLSVTANAETGFGLPGSWSTDAWKGESTTIRGVALVLNADGTPASGVTVTFSVLDWDDGAPRTLKSDTNSKTNVTNAYGLATVPFDLNNEQQYGRWEIAATATVAGTPVSSTSNFVYNWWGCQNCHGSPYSGSGSSKSYTSRIGTSNRYDPYSPYITGRDFHATMYRNDHVAGSGNGLNEGECWACHNSYDKDLNLGQAKDVNGNSYAGKDAPSTYGVHTNLACAQCHSIIGTSSAGIDQTVKSCDATGCHAGATDYNSHIGSETVTAASPNKYVNYSGLDATLGIRSFGSPTYIPTPATFNSNPLTGARAHTSAAIQNIPCTVCHGPMHNVTKPNINTVAKNTITEDTQCTTCHQSLKHSSNNPVYCTACHSQDAHNITVLSKTATSQPSYVFLGSTNAITSLTTDCEQCHASGPEATFFGSLTTVDSAAYSTNFAPATPAHNRHNGSVACTVCHDNANFHDIKFLQPNGAYSTSNITAVKCVDCHDGTNSAVRSVVQTRFGSLPPTVNANMNHTSDNGGQKWGNYWTTLNDACLYCHGETQHNTSAIGAAGSALGTDKVGDPIGSGTVCSSCHNQDDSNYNIVNSLSPKPPANKPGANYPSSGAVDHSSYGVTDNDCKSCHDANLVGGENMVGFTHNVAPGGGGGSCMTCHAQATGPGGIYAAINAASFAKHRNVNTTDGQDNLTNDDCKTCHTDISNMYNNGWTTPTKVCSDCHTGSGQYGAKVIDNHRQNGVNITTGASCATCHNNSINSTFAYSDNATVSH</sequence>
<dbReference type="Pfam" id="PF14522">
    <property type="entry name" value="Cytochrome_C7"/>
    <property type="match status" value="1"/>
</dbReference>